<dbReference type="InterPro" id="IPR000873">
    <property type="entry name" value="AMP-dep_synth/lig_dom"/>
</dbReference>
<dbReference type="InterPro" id="IPR006162">
    <property type="entry name" value="Ppantetheine_attach_site"/>
</dbReference>
<dbReference type="Gene3D" id="3.30.559.30">
    <property type="entry name" value="Nonribosomal peptide synthetase, condensation domain"/>
    <property type="match status" value="2"/>
</dbReference>
<dbReference type="InterPro" id="IPR023213">
    <property type="entry name" value="CAT-like_dom_sf"/>
</dbReference>
<dbReference type="Gene3D" id="3.40.50.980">
    <property type="match status" value="4"/>
</dbReference>
<dbReference type="InterPro" id="IPR036736">
    <property type="entry name" value="ACP-like_sf"/>
</dbReference>
<proteinExistence type="predicted"/>
<dbReference type="GO" id="GO:0043041">
    <property type="term" value="P:amino acid activation for nonribosomal peptide biosynthetic process"/>
    <property type="evidence" value="ECO:0007669"/>
    <property type="project" value="TreeGrafter"/>
</dbReference>
<feature type="non-terminal residue" evidence="5">
    <location>
        <position position="1944"/>
    </location>
</feature>
<dbReference type="Gene3D" id="2.30.38.10">
    <property type="entry name" value="Luciferase, Domain 3"/>
    <property type="match status" value="2"/>
</dbReference>
<dbReference type="NCBIfam" id="NF003417">
    <property type="entry name" value="PRK04813.1"/>
    <property type="match status" value="2"/>
</dbReference>
<dbReference type="Proteomes" id="UP000316916">
    <property type="component" value="Unassembled WGS sequence"/>
</dbReference>
<dbReference type="GO" id="GO:0005737">
    <property type="term" value="C:cytoplasm"/>
    <property type="evidence" value="ECO:0007669"/>
    <property type="project" value="TreeGrafter"/>
</dbReference>
<dbReference type="SUPFAM" id="SSF56801">
    <property type="entry name" value="Acetyl-CoA synthetase-like"/>
    <property type="match status" value="2"/>
</dbReference>
<dbReference type="PRINTS" id="PR00154">
    <property type="entry name" value="AMPBINDING"/>
</dbReference>
<dbReference type="InterPro" id="IPR020806">
    <property type="entry name" value="PKS_PP-bd"/>
</dbReference>
<dbReference type="FunFam" id="3.40.50.980:FF:000001">
    <property type="entry name" value="Non-ribosomal peptide synthetase"/>
    <property type="match status" value="2"/>
</dbReference>
<evidence type="ECO:0000256" key="1">
    <source>
        <dbReference type="ARBA" id="ARBA00001957"/>
    </source>
</evidence>
<dbReference type="GO" id="GO:0003824">
    <property type="term" value="F:catalytic activity"/>
    <property type="evidence" value="ECO:0007669"/>
    <property type="project" value="InterPro"/>
</dbReference>
<dbReference type="CDD" id="cd05930">
    <property type="entry name" value="A_NRPS"/>
    <property type="match status" value="2"/>
</dbReference>
<dbReference type="PROSITE" id="PS00455">
    <property type="entry name" value="AMP_BINDING"/>
    <property type="match status" value="2"/>
</dbReference>
<dbReference type="Gene3D" id="3.30.300.30">
    <property type="match status" value="2"/>
</dbReference>
<dbReference type="EMBL" id="FXTC01000018">
    <property type="protein sequence ID" value="SMO96929.1"/>
    <property type="molecule type" value="Genomic_DNA"/>
</dbReference>
<keyword evidence="2" id="KW-0596">Phosphopantetheine</keyword>
<accession>A0A521FLB8</accession>
<dbReference type="PROSITE" id="PS50075">
    <property type="entry name" value="CARRIER"/>
    <property type="match status" value="2"/>
</dbReference>
<feature type="domain" description="Carrier" evidence="4">
    <location>
        <begin position="675"/>
        <end position="752"/>
    </location>
</feature>
<evidence type="ECO:0000313" key="6">
    <source>
        <dbReference type="Proteomes" id="UP000316916"/>
    </source>
</evidence>
<dbReference type="Pfam" id="PF13193">
    <property type="entry name" value="AMP-binding_C"/>
    <property type="match status" value="2"/>
</dbReference>
<dbReference type="PANTHER" id="PTHR45527:SF1">
    <property type="entry name" value="FATTY ACID SYNTHASE"/>
    <property type="match status" value="1"/>
</dbReference>
<evidence type="ECO:0000313" key="5">
    <source>
        <dbReference type="EMBL" id="SMO96929.1"/>
    </source>
</evidence>
<dbReference type="GO" id="GO:0031177">
    <property type="term" value="F:phosphopantetheine binding"/>
    <property type="evidence" value="ECO:0007669"/>
    <property type="project" value="InterPro"/>
</dbReference>
<dbReference type="SUPFAM" id="SSF52777">
    <property type="entry name" value="CoA-dependent acyltransferases"/>
    <property type="match status" value="4"/>
</dbReference>
<feature type="non-terminal residue" evidence="5">
    <location>
        <position position="1"/>
    </location>
</feature>
<dbReference type="InterPro" id="IPR001242">
    <property type="entry name" value="Condensation_dom"/>
</dbReference>
<name>A0A521FLB8_9FLAO</name>
<evidence type="ECO:0000256" key="2">
    <source>
        <dbReference type="ARBA" id="ARBA00022450"/>
    </source>
</evidence>
<dbReference type="Gene3D" id="1.10.1200.10">
    <property type="entry name" value="ACP-like"/>
    <property type="match status" value="2"/>
</dbReference>
<dbReference type="GO" id="GO:0044550">
    <property type="term" value="P:secondary metabolite biosynthetic process"/>
    <property type="evidence" value="ECO:0007669"/>
    <property type="project" value="TreeGrafter"/>
</dbReference>
<dbReference type="RefSeq" id="WP_142719940.1">
    <property type="nucleotide sequence ID" value="NZ_FXTC01000018.1"/>
</dbReference>
<dbReference type="SMART" id="SM00823">
    <property type="entry name" value="PKS_PP"/>
    <property type="match status" value="2"/>
</dbReference>
<dbReference type="SUPFAM" id="SSF47336">
    <property type="entry name" value="ACP-like"/>
    <property type="match status" value="2"/>
</dbReference>
<evidence type="ECO:0000256" key="3">
    <source>
        <dbReference type="ARBA" id="ARBA00022553"/>
    </source>
</evidence>
<evidence type="ECO:0000259" key="4">
    <source>
        <dbReference type="PROSITE" id="PS50075"/>
    </source>
</evidence>
<gene>
    <name evidence="5" type="ORF">SAMN06265171_1181</name>
</gene>
<feature type="domain" description="Carrier" evidence="4">
    <location>
        <begin position="1735"/>
        <end position="1812"/>
    </location>
</feature>
<dbReference type="FunFam" id="2.30.38.10:FF:000001">
    <property type="entry name" value="Non-ribosomal peptide synthetase PvdI"/>
    <property type="match status" value="1"/>
</dbReference>
<dbReference type="InterPro" id="IPR010071">
    <property type="entry name" value="AA_adenyl_dom"/>
</dbReference>
<dbReference type="InterPro" id="IPR025110">
    <property type="entry name" value="AMP-bd_C"/>
</dbReference>
<dbReference type="Gene3D" id="3.30.559.10">
    <property type="entry name" value="Chloramphenicol acetyltransferase-like domain"/>
    <property type="match status" value="2"/>
</dbReference>
<dbReference type="FunFam" id="3.40.50.12780:FF:000012">
    <property type="entry name" value="Non-ribosomal peptide synthetase"/>
    <property type="match status" value="1"/>
</dbReference>
<reference evidence="5 6" key="1">
    <citation type="submission" date="2017-05" db="EMBL/GenBank/DDBJ databases">
        <authorList>
            <person name="Varghese N."/>
            <person name="Submissions S."/>
        </authorList>
    </citation>
    <scope>NUCLEOTIDE SEQUENCE [LARGE SCALE GENOMIC DNA]</scope>
    <source>
        <strain evidence="5 6">DSM 29371</strain>
    </source>
</reference>
<dbReference type="Pfam" id="PF00550">
    <property type="entry name" value="PP-binding"/>
    <property type="match status" value="2"/>
</dbReference>
<dbReference type="PANTHER" id="PTHR45527">
    <property type="entry name" value="NONRIBOSOMAL PEPTIDE SYNTHETASE"/>
    <property type="match status" value="1"/>
</dbReference>
<dbReference type="Pfam" id="PF00501">
    <property type="entry name" value="AMP-binding"/>
    <property type="match status" value="2"/>
</dbReference>
<comment type="cofactor">
    <cofactor evidence="1">
        <name>pantetheine 4'-phosphate</name>
        <dbReference type="ChEBI" id="CHEBI:47942"/>
    </cofactor>
</comment>
<sequence length="1944" mass="220252">RDFINDVSSGVLRGQMHQDLPFEKLVEVLNIEPDSSRHPVFQVMFGFQGFESGAKETYGEDYFFHPYNSGIQNETSKFDLTTMIDDQGEELCGTFNFATSLFKDSTIKHMISTYQYILEQFSDLFQRGSSEVKLSELRWIEAATPGLHGICSDYDQAVTLHGLFEEQAFRTPDLTALVFGDVRLSYCDLNEKANQLAHYLIQHYDIRPDELIPICFNRSEKMLIGILGVLKAGGAYVPVDPGYPADRLSHILNDTGARLVLAEEETVSKLHEYVSAIANKGPVILNLDDAEAADGIQKYFRKNPVTGVRPDHLAYVIYTSGTTGRPKGVMIEHNGVVNLIEQQASILDMEKVLYRSEQKNLLWYADYVFDAHVWEVYWVFALGNILHVLPNESRTDLEILQKYIIQHDIKVATIPPALLDKESILPLEKIIVAGDTTNSEIMECYRKYGVDVINAYGPTETTVCATYHHYCEEDNSLNIGRPIGNTSAYVLDSYLRAVPIGAVGELYIGGVGLSRGYLNRPELTAERFLVNPFQTEEEKASYYNGRIYKTGDLVRLLPNGDLEYLGRNDSQLKIRGYRIEPGEIEAVLVELSGIRKAVVMCRESSLGLKYLAAYYVSDIPFEPADISALLSEILPDHMVPSAYIHLKELPLTINGKLDRKSLPEPLFTGETEYVAARTWIEEQLVWIYGEILGLDPDYISIYDDFFRLGGNSIMAIKLIAKIRQDLDMQVNVSVVFDNKSIVELANVLEILPTIETIRIDQADVRYAEDQLLSFSQEGLWFIDQYKGGNNAYNIPLVCRIDKSVNISILSKSLVSVIQRHEILRSLILTSNEGVGYQQVTDPYLELTVQEVSSFDALETEICKEAKRIFCLSEEIPLSIRIFSMNENYYLSVVCHHIAFDGGSVEVFLRELYAIYQSLFSGCQYELPMLEFQYKDYALWQRNHLNNTILKKQLEYWQSYLNGFETLNLPLDFKRPPEISYEGNTISFIIPSEISSDLRSLAKKLGVSLYSVMLSSYYLMLSSYSGQDDIVVGTPFTNRHYQGLENMIGLFVNTLVLRETIDYNTNVSAFIKKVSTSVSGAQANQDIPFEKLVSALDIANDSSRHPIFQVMFGFESFSKMPANVFKGNSFLYPFEGSVSYDTAKFDITTMIDDTDEVLSGTFNYASCLYTESTIKRMKSAYLYFLKQISALHLSGGSEIKLSELQLVGTEDYNWLSACNETYSAYNREATIHRLFEKQVSRTPNQTALVYQEIRLTYQELNERSNRLAHYLLEKYKIKPDELVPLCLQRSEQMLIGILAVMKAGGGFVPLDPSFPSERRKHILPDTGARLIITESASVSKLGYEIPDIICLDDEKMIKELGSFRADNPETNVKSDNLAYVIYTSGTTGKPKGVMIEHTSVVNLIEEIRGIYNFCEMGRFSAYTSYVFDVSVSEFFSALLYGNELHLLDEHTKKDINLVKDYLLTHEITHAYLPPVMLSLLPHYDFPSLQTLMYAGEPGDGETVKYWSLYKNIYNLYGPTEATIYATYKQIRHHDSNPLNIGVPLGNTSVYVLDSYLRPVPIGAVGELYIGGVGVSRGYLNLPELTAECFLSNPFQTEQEKASGYNGRIYKTGDLVRILTGGDLEYLGRNDSQIKIRGYRIEPGEIEAALLGLVGIRQAVVICRLNNMGLKYLTAYYVSENPLDSRDILVLLSEVLPDFMVPSAYVHLKELPITINGKLDKKSLPEPLFTRETEYASPQTPLQEQLVEIYGEVLGLDSDHISIHDDFFRLGGSSIMVIKLVNKIYHQTGIQATGGMVFNHKSIAGLSRALEDLPEFAVEEIRSVPVKQVREQYLSFGQERLWFIENYEGGSHAYNIPMVFRLDKRVTLRFLEDAFHMLLDRHEVLRTLILTDPDGSGYQYVSDYSVELTLVKIECFEDFMQTLSGELNERFNLREDLPIRVKVLNY</sequence>
<dbReference type="InterPro" id="IPR020459">
    <property type="entry name" value="AMP-binding"/>
</dbReference>
<dbReference type="PROSITE" id="PS00012">
    <property type="entry name" value="PHOSPHOPANTETHEINE"/>
    <property type="match status" value="2"/>
</dbReference>
<keyword evidence="6" id="KW-1185">Reference proteome</keyword>
<keyword evidence="3" id="KW-0597">Phosphoprotein</keyword>
<dbReference type="InterPro" id="IPR009081">
    <property type="entry name" value="PP-bd_ACP"/>
</dbReference>
<dbReference type="InterPro" id="IPR045851">
    <property type="entry name" value="AMP-bd_C_sf"/>
</dbReference>
<dbReference type="CDD" id="cd19531">
    <property type="entry name" value="LCL_NRPS-like"/>
    <property type="match status" value="1"/>
</dbReference>
<dbReference type="InterPro" id="IPR020845">
    <property type="entry name" value="AMP-binding_CS"/>
</dbReference>
<dbReference type="Pfam" id="PF00668">
    <property type="entry name" value="Condensation"/>
    <property type="match status" value="3"/>
</dbReference>
<organism evidence="5 6">
    <name type="scientific">Chryseobacterium rhizoplanae</name>
    <dbReference type="NCBI Taxonomy" id="1609531"/>
    <lineage>
        <taxon>Bacteria</taxon>
        <taxon>Pseudomonadati</taxon>
        <taxon>Bacteroidota</taxon>
        <taxon>Flavobacteriia</taxon>
        <taxon>Flavobacteriales</taxon>
        <taxon>Weeksellaceae</taxon>
        <taxon>Chryseobacterium group</taxon>
        <taxon>Chryseobacterium</taxon>
    </lineage>
</organism>
<dbReference type="NCBIfam" id="TIGR01733">
    <property type="entry name" value="AA-adenyl-dom"/>
    <property type="match status" value="2"/>
</dbReference>
<protein>
    <submittedName>
        <fullName evidence="5">Amino acid adenylation domain-containing protein</fullName>
    </submittedName>
</protein>